<dbReference type="Pfam" id="PF08240">
    <property type="entry name" value="ADH_N"/>
    <property type="match status" value="1"/>
</dbReference>
<accession>A0A919V353</accession>
<dbReference type="RefSeq" id="WP_204021132.1">
    <property type="nucleotide sequence ID" value="NZ_BOOW01000006.1"/>
</dbReference>
<dbReference type="Gene3D" id="3.90.180.10">
    <property type="entry name" value="Medium-chain alcohol dehydrogenases, catalytic domain"/>
    <property type="match status" value="1"/>
</dbReference>
<dbReference type="InterPro" id="IPR052585">
    <property type="entry name" value="Lipid_raft_assoc_Zn_ADH"/>
</dbReference>
<dbReference type="SUPFAM" id="SSF51735">
    <property type="entry name" value="NAD(P)-binding Rossmann-fold domains"/>
    <property type="match status" value="1"/>
</dbReference>
<dbReference type="Proteomes" id="UP000606172">
    <property type="component" value="Unassembled WGS sequence"/>
</dbReference>
<name>A0A919V353_9ACTN</name>
<dbReference type="InterPro" id="IPR020843">
    <property type="entry name" value="ER"/>
</dbReference>
<comment type="caution">
    <text evidence="2">The sequence shown here is derived from an EMBL/GenBank/DDBJ whole genome shotgun (WGS) entry which is preliminary data.</text>
</comment>
<gene>
    <name evidence="2" type="ORF">Ssi02_08460</name>
</gene>
<dbReference type="AlphaFoldDB" id="A0A919V353"/>
<dbReference type="PANTHER" id="PTHR43482:SF1">
    <property type="entry name" value="PROTEIN AST1-RELATED"/>
    <property type="match status" value="1"/>
</dbReference>
<dbReference type="Gene3D" id="3.40.50.720">
    <property type="entry name" value="NAD(P)-binding Rossmann-like Domain"/>
    <property type="match status" value="1"/>
</dbReference>
<feature type="domain" description="Enoyl reductase (ER)" evidence="1">
    <location>
        <begin position="10"/>
        <end position="299"/>
    </location>
</feature>
<dbReference type="SUPFAM" id="SSF50129">
    <property type="entry name" value="GroES-like"/>
    <property type="match status" value="1"/>
</dbReference>
<dbReference type="EMBL" id="BOOW01000006">
    <property type="protein sequence ID" value="GII90615.1"/>
    <property type="molecule type" value="Genomic_DNA"/>
</dbReference>
<dbReference type="InterPro" id="IPR011032">
    <property type="entry name" value="GroES-like_sf"/>
</dbReference>
<dbReference type="PANTHER" id="PTHR43482">
    <property type="entry name" value="PROTEIN AST1-RELATED"/>
    <property type="match status" value="1"/>
</dbReference>
<dbReference type="SMART" id="SM00829">
    <property type="entry name" value="PKS_ER"/>
    <property type="match status" value="1"/>
</dbReference>
<organism evidence="2 3">
    <name type="scientific">Sinosporangium siamense</name>
    <dbReference type="NCBI Taxonomy" id="1367973"/>
    <lineage>
        <taxon>Bacteria</taxon>
        <taxon>Bacillati</taxon>
        <taxon>Actinomycetota</taxon>
        <taxon>Actinomycetes</taxon>
        <taxon>Streptosporangiales</taxon>
        <taxon>Streptosporangiaceae</taxon>
        <taxon>Sinosporangium</taxon>
    </lineage>
</organism>
<evidence type="ECO:0000313" key="3">
    <source>
        <dbReference type="Proteomes" id="UP000606172"/>
    </source>
</evidence>
<dbReference type="GO" id="GO:0016491">
    <property type="term" value="F:oxidoreductase activity"/>
    <property type="evidence" value="ECO:0007669"/>
    <property type="project" value="InterPro"/>
</dbReference>
<dbReference type="Pfam" id="PF13602">
    <property type="entry name" value="ADH_zinc_N_2"/>
    <property type="match status" value="1"/>
</dbReference>
<evidence type="ECO:0000259" key="1">
    <source>
        <dbReference type="SMART" id="SM00829"/>
    </source>
</evidence>
<proteinExistence type="predicted"/>
<dbReference type="InterPro" id="IPR013154">
    <property type="entry name" value="ADH-like_N"/>
</dbReference>
<sequence>MRALHIDRFGGPEVVAVRELPSPEPGPGEVLVRVVASSLNPVDVKTRSGTIRGGGPALPMTLGWDLAGVVVSPGDSGLSVGERVIAMSAQLAAGRGTWADLVALPARTLAAAPTNTSLVEAATLPLPGLTAAQTLGWLGVSSGQRLLVTGAAGAVGGLAVQLARAWGITVDALVSRSAQLEIVADLGAQRAVTDVAELERRHYDAVLDTCGAPVGEAVRDGGRYATIASEHGDPPNLSHRGVTTTLHQVKENAADLADLVKLVETGGLRLRLDSSFPIAEVHKAFARFETRGLTGKIALVF</sequence>
<protein>
    <submittedName>
        <fullName evidence="2">NADPH:quinone reductase</fullName>
    </submittedName>
</protein>
<dbReference type="InterPro" id="IPR036291">
    <property type="entry name" value="NAD(P)-bd_dom_sf"/>
</dbReference>
<keyword evidence="3" id="KW-1185">Reference proteome</keyword>
<evidence type="ECO:0000313" key="2">
    <source>
        <dbReference type="EMBL" id="GII90615.1"/>
    </source>
</evidence>
<dbReference type="CDD" id="cd05289">
    <property type="entry name" value="MDR_like_2"/>
    <property type="match status" value="1"/>
</dbReference>
<reference evidence="2" key="1">
    <citation type="submission" date="2021-01" db="EMBL/GenBank/DDBJ databases">
        <title>Whole genome shotgun sequence of Sinosporangium siamense NBRC 109515.</title>
        <authorList>
            <person name="Komaki H."/>
            <person name="Tamura T."/>
        </authorList>
    </citation>
    <scope>NUCLEOTIDE SEQUENCE</scope>
    <source>
        <strain evidence="2">NBRC 109515</strain>
    </source>
</reference>